<gene>
    <name evidence="4" type="ORF">QSP1433_LOCUS15157</name>
</gene>
<evidence type="ECO:0000256" key="1">
    <source>
        <dbReference type="ARBA" id="ARBA00022801"/>
    </source>
</evidence>
<dbReference type="PROSITE" id="PS51462">
    <property type="entry name" value="NUDIX"/>
    <property type="match status" value="1"/>
</dbReference>
<dbReference type="Gene3D" id="3.40.50.1820">
    <property type="entry name" value="alpha/beta hydrolase"/>
    <property type="match status" value="1"/>
</dbReference>
<dbReference type="GO" id="GO:0004252">
    <property type="term" value="F:serine-type endopeptidase activity"/>
    <property type="evidence" value="ECO:0007669"/>
    <property type="project" value="TreeGrafter"/>
</dbReference>
<dbReference type="EMBL" id="HBHK01024060">
    <property type="protein sequence ID" value="CAD9703108.1"/>
    <property type="molecule type" value="Transcribed_RNA"/>
</dbReference>
<evidence type="ECO:0000256" key="2">
    <source>
        <dbReference type="SAM" id="MobiDB-lite"/>
    </source>
</evidence>
<name>A0A7S2SL11_9STRA</name>
<protein>
    <recommendedName>
        <fullName evidence="3">Nudix hydrolase domain-containing protein</fullName>
    </recommendedName>
</protein>
<dbReference type="Gene3D" id="3.90.79.10">
    <property type="entry name" value="Nucleoside Triphosphate Pyrophosphohydrolase"/>
    <property type="match status" value="1"/>
</dbReference>
<dbReference type="PANTHER" id="PTHR42776:SF28">
    <property type="entry name" value="GLUTAMYL ENDOPEPTIDASE, CHLOROPLASTIC-RELATED"/>
    <property type="match status" value="1"/>
</dbReference>
<feature type="domain" description="Nudix hydrolase" evidence="3">
    <location>
        <begin position="399"/>
        <end position="547"/>
    </location>
</feature>
<accession>A0A7S2SL11</accession>
<dbReference type="InterPro" id="IPR015797">
    <property type="entry name" value="NUDIX_hydrolase-like_dom_sf"/>
</dbReference>
<reference evidence="4" key="1">
    <citation type="submission" date="2021-01" db="EMBL/GenBank/DDBJ databases">
        <authorList>
            <person name="Corre E."/>
            <person name="Pelletier E."/>
            <person name="Niang G."/>
            <person name="Scheremetjew M."/>
            <person name="Finn R."/>
            <person name="Kale V."/>
            <person name="Holt S."/>
            <person name="Cochrane G."/>
            <person name="Meng A."/>
            <person name="Brown T."/>
            <person name="Cohen L."/>
        </authorList>
    </citation>
    <scope>NUCLEOTIDE SEQUENCE</scope>
    <source>
        <strain evidence="4">NY070348D</strain>
    </source>
</reference>
<dbReference type="CDD" id="cd03670">
    <property type="entry name" value="NUDIX_ADPRase_Nudt9"/>
    <property type="match status" value="1"/>
</dbReference>
<dbReference type="SUPFAM" id="SSF53474">
    <property type="entry name" value="alpha/beta-Hydrolases"/>
    <property type="match status" value="1"/>
</dbReference>
<dbReference type="Pfam" id="PF25969">
    <property type="entry name" value="NUDT9_N"/>
    <property type="match status" value="1"/>
</dbReference>
<organism evidence="4">
    <name type="scientific">Mucochytrium quahogii</name>
    <dbReference type="NCBI Taxonomy" id="96639"/>
    <lineage>
        <taxon>Eukaryota</taxon>
        <taxon>Sar</taxon>
        <taxon>Stramenopiles</taxon>
        <taxon>Bigyra</taxon>
        <taxon>Labyrinthulomycetes</taxon>
        <taxon>Thraustochytrida</taxon>
        <taxon>Thraustochytriidae</taxon>
        <taxon>Mucochytrium</taxon>
    </lineage>
</organism>
<dbReference type="InterPro" id="IPR029058">
    <property type="entry name" value="AB_hydrolase_fold"/>
</dbReference>
<dbReference type="GO" id="GO:0006508">
    <property type="term" value="P:proteolysis"/>
    <property type="evidence" value="ECO:0007669"/>
    <property type="project" value="InterPro"/>
</dbReference>
<keyword evidence="1" id="KW-0378">Hydrolase</keyword>
<feature type="region of interest" description="Disordered" evidence="2">
    <location>
        <begin position="189"/>
        <end position="216"/>
    </location>
</feature>
<dbReference type="InterPro" id="IPR000086">
    <property type="entry name" value="NUDIX_hydrolase_dom"/>
</dbReference>
<proteinExistence type="predicted"/>
<dbReference type="Pfam" id="PF00326">
    <property type="entry name" value="Peptidase_S9"/>
    <property type="match status" value="1"/>
</dbReference>
<dbReference type="SUPFAM" id="SSF55811">
    <property type="entry name" value="Nudix"/>
    <property type="match status" value="1"/>
</dbReference>
<evidence type="ECO:0000259" key="3">
    <source>
        <dbReference type="PROSITE" id="PS51462"/>
    </source>
</evidence>
<sequence>MPDQVAGYLRPSDEVVGVVDGESLPSTVVDPSARWCIVLGYRQIRFSVEELAVGWVRTAGLSFHPLLRVPERSVFAESISIRQVFEDNGPVAVEHEGRDIVVQGLDKYVGFRYFNWHPAGDRFIFSAKTKQDTLELMMVELDPSRPGSQQTFVAKSIVNDRTFNAFITRPFSFIGDGSYIVSYVAPQNQGPPPADENVPTGPNIKDNTDCEGKKKPKPTYTHLISSKHDEELYEYYSTTEVMLISVDGFKRTVLNPGGGMIRSVSLSPNKERLLVSVTRKPFSWSLKHGQFAERIEVWNLDGQLSLHPLPNKHVKSLTEHPVYPPRGSLDSPLEFTHDRVFDNDRTKKPNGWADPPKGFSAIHKVSFHGPIIFGDDGRPRNPVGKTGITGRGVLGKWGPNHAGDAMVTRKKDGKNQVLAIRRKDTGEWALPGGMVDDGETAFHAIKREFIEEVVSTSTHEDVLDRIFSRGRLIYKGYVDDPRNTDNAWIESTFVHFQCDDVDADLLALSPATDETIGVGWIDLDEDFVRLENWYANHQAFLLKLMAGGSSRNVSISNITTVADIPDTEDMVISFDAKPAGPRSFCWHGQKPDTLLFRFALDKGDPSVKIGKDGFRDSLYELRAPYNIGFTLEEPIDNPLTKLVLRTQYRLFSISFSRPAARPLIFVSEIWRKTRRTRVWVIQGDKQHILTDRAYDDAYSSPGVMYKTLDENGLRYCERDPITGGFEIFGEGASPIGSRPFYDRLFIDEDDISKFHRERIYRCPCSQDTDIASLDLSMEVGGIPPTEFRETYEYPVALSPGAKWMLLSRESKVEPPDLFWRNVETGREIRTTHTEHPQKSLLGVQKKLIRYTRSDGLQLSADLYLPKGYDPERDGPRPCLLWAYPREFKTKSSAGQVKTSPYQFLMTSWSRPVPWVLKGWVVLDKFATPIVGEGDEEPNDTFIEQLTEDSRAAIEELIRRGVGKKGGFAVGGHSYGAFMTAHLLAHTNFFNAGIARSGAYNRLLTPFGFQAEERQFWEAKDTYLRLSPFSHVAELAKSRGKLLLIHGMSDENQGTYPIQSERMYDALKGQGAITRLVLLPNEGHGYAARESILHTLAEQEKWLDKYVVQNFNDSSNEKDYPALSCDSQRYHERSHMLIGFTAVTIVLVSVLSRL</sequence>
<dbReference type="PANTHER" id="PTHR42776">
    <property type="entry name" value="SERINE PEPTIDASE S9 FAMILY MEMBER"/>
    <property type="match status" value="1"/>
</dbReference>
<dbReference type="Pfam" id="PF00293">
    <property type="entry name" value="NUDIX"/>
    <property type="match status" value="1"/>
</dbReference>
<evidence type="ECO:0000313" key="4">
    <source>
        <dbReference type="EMBL" id="CAD9703108.1"/>
    </source>
</evidence>
<dbReference type="AlphaFoldDB" id="A0A7S2SL11"/>
<dbReference type="InterPro" id="IPR001375">
    <property type="entry name" value="Peptidase_S9_cat"/>
</dbReference>
<dbReference type="SUPFAM" id="SSF82171">
    <property type="entry name" value="DPP6 N-terminal domain-like"/>
    <property type="match status" value="1"/>
</dbReference>